<evidence type="ECO:0000256" key="7">
    <source>
        <dbReference type="ARBA" id="ARBA00023136"/>
    </source>
</evidence>
<evidence type="ECO:0000259" key="10">
    <source>
        <dbReference type="Pfam" id="PF04290"/>
    </source>
</evidence>
<dbReference type="AlphaFoldDB" id="A0A1H2X1L4"/>
<keyword evidence="7 9" id="KW-0472">Membrane</keyword>
<evidence type="ECO:0000256" key="3">
    <source>
        <dbReference type="ARBA" id="ARBA00022475"/>
    </source>
</evidence>
<comment type="function">
    <text evidence="9">Part of the tripartite ATP-independent periplasmic (TRAP) transport system.</text>
</comment>
<dbReference type="PANTHER" id="PTHR35011:SF10">
    <property type="entry name" value="TRAP TRANSPORTER SMALL PERMEASE PROTEIN"/>
    <property type="match status" value="1"/>
</dbReference>
<dbReference type="Proteomes" id="UP000182944">
    <property type="component" value="Unassembled WGS sequence"/>
</dbReference>
<dbReference type="GO" id="GO:0022857">
    <property type="term" value="F:transmembrane transporter activity"/>
    <property type="evidence" value="ECO:0007669"/>
    <property type="project" value="UniProtKB-UniRule"/>
</dbReference>
<keyword evidence="5 9" id="KW-0812">Transmembrane</keyword>
<evidence type="ECO:0000313" key="11">
    <source>
        <dbReference type="EMBL" id="SDW86735.1"/>
    </source>
</evidence>
<dbReference type="InterPro" id="IPR007387">
    <property type="entry name" value="TRAP_DctQ"/>
</dbReference>
<keyword evidence="3" id="KW-1003">Cell membrane</keyword>
<dbReference type="OrthoDB" id="9797534at2"/>
<comment type="caution">
    <text evidence="9">Lacks conserved residue(s) required for the propagation of feature annotation.</text>
</comment>
<protein>
    <recommendedName>
        <fullName evidence="9">TRAP transporter small permease protein</fullName>
    </recommendedName>
</protein>
<accession>A0A1H2X1L4</accession>
<evidence type="ECO:0000256" key="2">
    <source>
        <dbReference type="ARBA" id="ARBA00022448"/>
    </source>
</evidence>
<evidence type="ECO:0000256" key="4">
    <source>
        <dbReference type="ARBA" id="ARBA00022519"/>
    </source>
</evidence>
<comment type="similarity">
    <text evidence="8 9">Belongs to the TRAP transporter small permease family.</text>
</comment>
<feature type="transmembrane region" description="Helical" evidence="9">
    <location>
        <begin position="84"/>
        <end position="106"/>
    </location>
</feature>
<keyword evidence="2 9" id="KW-0813">Transport</keyword>
<dbReference type="GO" id="GO:0005886">
    <property type="term" value="C:plasma membrane"/>
    <property type="evidence" value="ECO:0007669"/>
    <property type="project" value="UniProtKB-SubCell"/>
</dbReference>
<dbReference type="GO" id="GO:0015740">
    <property type="term" value="P:C4-dicarboxylate transport"/>
    <property type="evidence" value="ECO:0007669"/>
    <property type="project" value="TreeGrafter"/>
</dbReference>
<evidence type="ECO:0000256" key="6">
    <source>
        <dbReference type="ARBA" id="ARBA00022989"/>
    </source>
</evidence>
<reference evidence="12" key="1">
    <citation type="submission" date="2016-10" db="EMBL/GenBank/DDBJ databases">
        <authorList>
            <person name="Varghese N."/>
            <person name="Submissions S."/>
        </authorList>
    </citation>
    <scope>NUCLEOTIDE SEQUENCE [LARGE SCALE GENOMIC DNA]</scope>
    <source>
        <strain evidence="12">DSM 29303</strain>
    </source>
</reference>
<sequence>MGVTRFLYRAAGALACVALAGIAALILAQIAARLMGAQIKSADDFAGWMLAASMFLALPMTLNAGDHIRVTVISESLPAGARRVLDTVVTALGVGLMLWAAWHILAYVRESWVFGDVSQGLLAVPLWIPQLSMAVGMVLLAVALVERLFRRLTGRPVPEDDRDAQGHGE</sequence>
<dbReference type="STRING" id="1545044.SAMN05444276_102347"/>
<dbReference type="EMBL" id="FNNA01000002">
    <property type="protein sequence ID" value="SDW86735.1"/>
    <property type="molecule type" value="Genomic_DNA"/>
</dbReference>
<keyword evidence="6 9" id="KW-1133">Transmembrane helix</keyword>
<feature type="transmembrane region" description="Helical" evidence="9">
    <location>
        <begin position="126"/>
        <end position="145"/>
    </location>
</feature>
<dbReference type="PANTHER" id="PTHR35011">
    <property type="entry name" value="2,3-DIKETO-L-GULONATE TRAP TRANSPORTER SMALL PERMEASE PROTEIN YIAM"/>
    <property type="match status" value="1"/>
</dbReference>
<feature type="domain" description="Tripartite ATP-independent periplasmic transporters DctQ component" evidence="10">
    <location>
        <begin position="22"/>
        <end position="153"/>
    </location>
</feature>
<dbReference type="Pfam" id="PF04290">
    <property type="entry name" value="DctQ"/>
    <property type="match status" value="1"/>
</dbReference>
<proteinExistence type="inferred from homology"/>
<evidence type="ECO:0000256" key="1">
    <source>
        <dbReference type="ARBA" id="ARBA00004429"/>
    </source>
</evidence>
<evidence type="ECO:0000256" key="8">
    <source>
        <dbReference type="ARBA" id="ARBA00038436"/>
    </source>
</evidence>
<name>A0A1H2X1L4_9RHOB</name>
<dbReference type="InterPro" id="IPR055348">
    <property type="entry name" value="DctQ"/>
</dbReference>
<keyword evidence="4 9" id="KW-0997">Cell inner membrane</keyword>
<feature type="transmembrane region" description="Helical" evidence="9">
    <location>
        <begin position="46"/>
        <end position="64"/>
    </location>
</feature>
<dbReference type="RefSeq" id="WP_036736350.1">
    <property type="nucleotide sequence ID" value="NZ_FNNA01000002.1"/>
</dbReference>
<keyword evidence="12" id="KW-1185">Reference proteome</keyword>
<evidence type="ECO:0000256" key="9">
    <source>
        <dbReference type="RuleBase" id="RU369079"/>
    </source>
</evidence>
<comment type="subcellular location">
    <subcellularLocation>
        <location evidence="1 9">Cell inner membrane</location>
        <topology evidence="1 9">Multi-pass membrane protein</topology>
    </subcellularLocation>
</comment>
<evidence type="ECO:0000256" key="5">
    <source>
        <dbReference type="ARBA" id="ARBA00022692"/>
    </source>
</evidence>
<organism evidence="11 12">
    <name type="scientific">Paracoccus sanguinis</name>
    <dbReference type="NCBI Taxonomy" id="1545044"/>
    <lineage>
        <taxon>Bacteria</taxon>
        <taxon>Pseudomonadati</taxon>
        <taxon>Pseudomonadota</taxon>
        <taxon>Alphaproteobacteria</taxon>
        <taxon>Rhodobacterales</taxon>
        <taxon>Paracoccaceae</taxon>
        <taxon>Paracoccus</taxon>
    </lineage>
</organism>
<gene>
    <name evidence="11" type="ORF">SAMN05444276_102347</name>
</gene>
<comment type="subunit">
    <text evidence="9">The complex comprises the extracytoplasmic solute receptor protein and the two transmembrane proteins.</text>
</comment>
<evidence type="ECO:0000313" key="12">
    <source>
        <dbReference type="Proteomes" id="UP000182944"/>
    </source>
</evidence>